<keyword evidence="3" id="KW-1185">Reference proteome</keyword>
<protein>
    <submittedName>
        <fullName evidence="2">SafA/ExsA family spore coat assembly protein</fullName>
    </submittedName>
</protein>
<proteinExistence type="predicted"/>
<dbReference type="Pfam" id="PF01476">
    <property type="entry name" value="LysM"/>
    <property type="match status" value="2"/>
</dbReference>
<evidence type="ECO:0000259" key="1">
    <source>
        <dbReference type="PROSITE" id="PS51782"/>
    </source>
</evidence>
<sequence length="266" mass="29209">MSEKKRRINMYYNYKRQNPVNNFPPPPPCIGGTIYTVRPGDTMFRIANEYGISLQQLIEANPQVQNPNIITPGQKICVPSKIVPPPPPEFCTDGTIYIVQQGDSMFTIARRFGVTLQRLIAANPQVADPNVIEVGQQICIPIPDLPLPENICKAELRPLREGVLGGTAFINEATPTLWITTFGLPAPAEIDSCYCVYVAWVYNPVADAYVKTKLQPTGLSGIEGGYSTFPSLITFEGYKEIIVTAEPRNIPARPSGEVVLSGVIIC</sequence>
<dbReference type="AlphaFoldDB" id="A0A6I0F887"/>
<accession>A0A6I0F887</accession>
<evidence type="ECO:0000313" key="3">
    <source>
        <dbReference type="Proteomes" id="UP000432715"/>
    </source>
</evidence>
<dbReference type="CDD" id="cd00118">
    <property type="entry name" value="LysM"/>
    <property type="match status" value="2"/>
</dbReference>
<reference evidence="2 3" key="1">
    <citation type="submission" date="2019-10" db="EMBL/GenBank/DDBJ databases">
        <title>Alkaliphilus serpentinus sp. nov. and Alkaliphilus pronyensis sp. nov., two novel anaerobic alkaliphilic species isolated from the serpentinized-hosted hydrothermal field of the Prony Bay (New Caledonia).</title>
        <authorList>
            <person name="Postec A."/>
        </authorList>
    </citation>
    <scope>NUCLEOTIDE SEQUENCE [LARGE SCALE GENOMIC DNA]</scope>
    <source>
        <strain evidence="2 3">LacV</strain>
    </source>
</reference>
<feature type="domain" description="LysM" evidence="1">
    <location>
        <begin position="33"/>
        <end position="78"/>
    </location>
</feature>
<dbReference type="OrthoDB" id="9811296at2"/>
<dbReference type="SUPFAM" id="SSF54106">
    <property type="entry name" value="LysM domain"/>
    <property type="match status" value="2"/>
</dbReference>
<dbReference type="InterPro" id="IPR014248">
    <property type="entry name" value="Spore_coat_assembly_SafA"/>
</dbReference>
<dbReference type="InterPro" id="IPR018392">
    <property type="entry name" value="LysM"/>
</dbReference>
<comment type="caution">
    <text evidence="2">The sequence shown here is derived from an EMBL/GenBank/DDBJ whole genome shotgun (WGS) entry which is preliminary data.</text>
</comment>
<dbReference type="Proteomes" id="UP000432715">
    <property type="component" value="Unassembled WGS sequence"/>
</dbReference>
<dbReference type="PANTHER" id="PTHR33734">
    <property type="entry name" value="LYSM DOMAIN-CONTAINING GPI-ANCHORED PROTEIN 2"/>
    <property type="match status" value="1"/>
</dbReference>
<name>A0A6I0F887_9FIRM</name>
<organism evidence="2 3">
    <name type="scientific">Alkaliphilus pronyensis</name>
    <dbReference type="NCBI Taxonomy" id="1482732"/>
    <lineage>
        <taxon>Bacteria</taxon>
        <taxon>Bacillati</taxon>
        <taxon>Bacillota</taxon>
        <taxon>Clostridia</taxon>
        <taxon>Peptostreptococcales</taxon>
        <taxon>Natronincolaceae</taxon>
        <taxon>Alkaliphilus</taxon>
    </lineage>
</organism>
<dbReference type="NCBIfam" id="TIGR02899">
    <property type="entry name" value="spore_safA"/>
    <property type="match status" value="1"/>
</dbReference>
<dbReference type="PROSITE" id="PS51782">
    <property type="entry name" value="LYSM"/>
    <property type="match status" value="2"/>
</dbReference>
<dbReference type="SMART" id="SM00257">
    <property type="entry name" value="LysM"/>
    <property type="match status" value="2"/>
</dbReference>
<dbReference type="InterPro" id="IPR036779">
    <property type="entry name" value="LysM_dom_sf"/>
</dbReference>
<dbReference type="GO" id="GO:0008932">
    <property type="term" value="F:lytic endotransglycosylase activity"/>
    <property type="evidence" value="ECO:0007669"/>
    <property type="project" value="TreeGrafter"/>
</dbReference>
<feature type="domain" description="LysM" evidence="1">
    <location>
        <begin position="95"/>
        <end position="140"/>
    </location>
</feature>
<dbReference type="EMBL" id="WBZC01000056">
    <property type="protein sequence ID" value="KAB3531633.1"/>
    <property type="molecule type" value="Genomic_DNA"/>
</dbReference>
<dbReference type="PANTHER" id="PTHR33734:SF22">
    <property type="entry name" value="MEMBRANE-BOUND LYTIC MUREIN TRANSGLYCOSYLASE D"/>
    <property type="match status" value="1"/>
</dbReference>
<evidence type="ECO:0000313" key="2">
    <source>
        <dbReference type="EMBL" id="KAB3531633.1"/>
    </source>
</evidence>
<dbReference type="Gene3D" id="3.10.350.10">
    <property type="entry name" value="LysM domain"/>
    <property type="match status" value="2"/>
</dbReference>
<gene>
    <name evidence="2" type="primary">safA</name>
    <name evidence="2" type="ORF">F8154_12630</name>
</gene>